<proteinExistence type="predicted"/>
<dbReference type="OrthoDB" id="3396763at2"/>
<evidence type="ECO:0000313" key="2">
    <source>
        <dbReference type="Proteomes" id="UP000313849"/>
    </source>
</evidence>
<dbReference type="EMBL" id="VENP01000013">
    <property type="protein sequence ID" value="TNU75928.1"/>
    <property type="molecule type" value="Genomic_DNA"/>
</dbReference>
<sequence length="220" mass="22770">MMLDPHAAFSSLLASGPRPRLTWSGGGEQLELSGRVCATWAAKVANLLVEEIDAGPNTRVHLDLPPHWRTVVWALGAWLTGSCLVLPDDGADATPGPDGEPRPVASAPLDVVVTSRPGPWEETWAAGRARPELAVAVPLPSFAMRWPGDLASGWLDGAVDVAAQPDALGPVAAFRPDAVALAGAGWHAPFADVTRAARVTPVAEVLALAAGASADVRGPR</sequence>
<organism evidence="1 2">
    <name type="scientific">Miniimonas arenae</name>
    <dbReference type="NCBI Taxonomy" id="676201"/>
    <lineage>
        <taxon>Bacteria</taxon>
        <taxon>Bacillati</taxon>
        <taxon>Actinomycetota</taxon>
        <taxon>Actinomycetes</taxon>
        <taxon>Micrococcales</taxon>
        <taxon>Beutenbergiaceae</taxon>
        <taxon>Miniimonas</taxon>
    </lineage>
</organism>
<accession>A0A5C5BCW3</accession>
<dbReference type="NCBIfam" id="TIGR03089">
    <property type="entry name" value="TIGR03089 family protein"/>
    <property type="match status" value="1"/>
</dbReference>
<comment type="caution">
    <text evidence="1">The sequence shown here is derived from an EMBL/GenBank/DDBJ whole genome shotgun (WGS) entry which is preliminary data.</text>
</comment>
<name>A0A5C5BCW3_9MICO</name>
<dbReference type="Proteomes" id="UP000313849">
    <property type="component" value="Unassembled WGS sequence"/>
</dbReference>
<protein>
    <submittedName>
        <fullName evidence="1">TIGR03089 family protein</fullName>
    </submittedName>
</protein>
<dbReference type="RefSeq" id="WP_139986361.1">
    <property type="nucleotide sequence ID" value="NZ_VENP01000013.1"/>
</dbReference>
<keyword evidence="2" id="KW-1185">Reference proteome</keyword>
<reference evidence="1 2" key="1">
    <citation type="submission" date="2019-06" db="EMBL/GenBank/DDBJ databases">
        <title>Draft genome sequence of Miniimonas arenae KCTC 19750T isolated from sea sand.</title>
        <authorList>
            <person name="Park S.-J."/>
        </authorList>
    </citation>
    <scope>NUCLEOTIDE SEQUENCE [LARGE SCALE GENOMIC DNA]</scope>
    <source>
        <strain evidence="1 2">KCTC 19750</strain>
    </source>
</reference>
<dbReference type="SUPFAM" id="SSF56801">
    <property type="entry name" value="Acetyl-CoA synthetase-like"/>
    <property type="match status" value="1"/>
</dbReference>
<evidence type="ECO:0000313" key="1">
    <source>
        <dbReference type="EMBL" id="TNU75928.1"/>
    </source>
</evidence>
<dbReference type="AlphaFoldDB" id="A0A5C5BCW3"/>
<gene>
    <name evidence="1" type="ORF">FH969_05100</name>
</gene>
<dbReference type="InterPro" id="IPR017523">
    <property type="entry name" value="Rv3268"/>
</dbReference>